<proteinExistence type="predicted"/>
<evidence type="ECO:0000256" key="3">
    <source>
        <dbReference type="SAM" id="Phobius"/>
    </source>
</evidence>
<evidence type="ECO:0000313" key="7">
    <source>
        <dbReference type="Proteomes" id="UP000041254"/>
    </source>
</evidence>
<dbReference type="AlphaFoldDB" id="A0A0G4FR49"/>
<evidence type="ECO:0000313" key="6">
    <source>
        <dbReference type="EMBL" id="CEM16706.1"/>
    </source>
</evidence>
<dbReference type="EMBL" id="CDMY01000481">
    <property type="protein sequence ID" value="CEM16706.1"/>
    <property type="molecule type" value="Genomic_DNA"/>
</dbReference>
<dbReference type="PANTHER" id="PTHR48010">
    <property type="entry name" value="OS05G0588300 PROTEIN"/>
    <property type="match status" value="1"/>
</dbReference>
<keyword evidence="2" id="KW-0677">Repeat</keyword>
<reference evidence="6 7" key="1">
    <citation type="submission" date="2014-11" db="EMBL/GenBank/DDBJ databases">
        <authorList>
            <person name="Zhu J."/>
            <person name="Qi W."/>
            <person name="Song R."/>
        </authorList>
    </citation>
    <scope>NUCLEOTIDE SEQUENCE [LARGE SCALE GENOMIC DNA]</scope>
</reference>
<name>A0A0G4FR49_VITBC</name>
<dbReference type="PhylomeDB" id="A0A0G4FR49"/>
<dbReference type="PROSITE" id="PS01186">
    <property type="entry name" value="EGF_2"/>
    <property type="match status" value="1"/>
</dbReference>
<gene>
    <name evidence="6" type="ORF">Vbra_520</name>
</gene>
<dbReference type="OrthoDB" id="6375837at2759"/>
<dbReference type="SUPFAM" id="SSF52058">
    <property type="entry name" value="L domain-like"/>
    <property type="match status" value="2"/>
</dbReference>
<feature type="signal peptide" evidence="4">
    <location>
        <begin position="1"/>
        <end position="18"/>
    </location>
</feature>
<dbReference type="InterPro" id="IPR032675">
    <property type="entry name" value="LRR_dom_sf"/>
</dbReference>
<sequence length="1074" mass="118540">MILPPVVLIALCSSLVASSPLWRILQPTNETDPSPPLPPGWRDSRRLRLLQRSRVFRSADVVSPDTDEMLYGDNILPYTEMEELVRCDACQEDAAALFDWSYEAGLVDNETKSVFEDNLCVVSFITCVRLSEALADGGPREGYIITLTGWPEDMEISDVPLILQQRGWKPFVFSDVFYRLRHVICFSAYQLPMQGSLGDEIAKVTSLRAIFLAKMDGMKGPLPATIGELPYLKGLYLWSMNSTTGPIPPSLINLSRLEALTLTNTDLSGPIPEHIGRLRRLRVLEIWGNNRMEGPFPASVTSCRNLTRIRLESIGLTGPLPGDLGTLSRLDDLWLANNSLSGELPRSLLSGPLPIELGGWKSMDFLGLGNNKFTGPIPAELGQLSKLRGLYLGNNRLSGPVPIELGGWKSMEYLDLTNSNFSGSLEPLRHLTLMKHLFLRNNNFSGSLEPLSNLTTPLIDLDVSNNSFEGYLPLGSHSFSNLTIIAAANNRLTAMLDRPSDGPAYPNVRYLYLDSNRLNTSIDLTLFPNLEQADFGNNRIPGFIGNGSMPKSLIWLSLADNLLTALPEGFRSMPNLLSLNLANNRISQWPTWGSTPPGLCSWGELSSHIVKDHDPPPDWGSLIYFHVSNNPINTDVTAFLMPLKWQKSLMELDASNCSLYGPMSCEAFTAFDFMDRHSLVTPSIWSFPSLLELYHVDFSNNSLVSVASGDWSFFDVLHARFTENPDLRHDSVDPMPIEKCQDLRQNFNEMSIPRPLVPDPQGYSVRTLDNGEERFECTEFCSLFSRLEVDYTFNSDALCRCLSGYEGIGTNCTKCPPNTHSNRQIGTRTCEQCPDDAGSDEGSAACYCRLGHQRGDDPCELCTEGSVGVQKRGNNGSRATLTCRDCLPGLDCSIPVNYNANVLPGFFQLTVQLQSENSSHNATREVTTYGARLTLLPIVVPCPLRSACLGTNKTNGLNICSEGHEGFVCNRCKASFSRQTPPWPCKPCAALWRILLVNVIFVVATLIAVFVLTALAERAASSPRAEVPSQLIKIGLYHITAVCGLAFVVFDDSPWGDPDIVADWVVLCVGRRGA</sequence>
<keyword evidence="7" id="KW-1185">Reference proteome</keyword>
<keyword evidence="4" id="KW-0732">Signal</keyword>
<feature type="domain" description="EGF-like" evidence="5">
    <location>
        <begin position="799"/>
        <end position="812"/>
    </location>
</feature>
<dbReference type="InterPro" id="IPR003591">
    <property type="entry name" value="Leu-rich_rpt_typical-subtyp"/>
</dbReference>
<organism evidence="6 7">
    <name type="scientific">Vitrella brassicaformis (strain CCMP3155)</name>
    <dbReference type="NCBI Taxonomy" id="1169540"/>
    <lineage>
        <taxon>Eukaryota</taxon>
        <taxon>Sar</taxon>
        <taxon>Alveolata</taxon>
        <taxon>Colpodellida</taxon>
        <taxon>Vitrellaceae</taxon>
        <taxon>Vitrella</taxon>
    </lineage>
</organism>
<accession>A0A0G4FR49</accession>
<feature type="transmembrane region" description="Helical" evidence="3">
    <location>
        <begin position="1034"/>
        <end position="1050"/>
    </location>
</feature>
<dbReference type="InterPro" id="IPR050994">
    <property type="entry name" value="At_inactive_RLKs"/>
</dbReference>
<evidence type="ECO:0000256" key="4">
    <source>
        <dbReference type="SAM" id="SignalP"/>
    </source>
</evidence>
<keyword evidence="3" id="KW-0472">Membrane</keyword>
<dbReference type="SMART" id="SM00369">
    <property type="entry name" value="LRR_TYP"/>
    <property type="match status" value="6"/>
</dbReference>
<keyword evidence="3" id="KW-1133">Transmembrane helix</keyword>
<evidence type="ECO:0000256" key="1">
    <source>
        <dbReference type="ARBA" id="ARBA00022614"/>
    </source>
</evidence>
<evidence type="ECO:0000259" key="5">
    <source>
        <dbReference type="PROSITE" id="PS01186"/>
    </source>
</evidence>
<feature type="transmembrane region" description="Helical" evidence="3">
    <location>
        <begin position="990"/>
        <end position="1013"/>
    </location>
</feature>
<dbReference type="VEuPathDB" id="CryptoDB:Vbra_520"/>
<dbReference type="InterPro" id="IPR000742">
    <property type="entry name" value="EGF"/>
</dbReference>
<feature type="chain" id="PRO_5005188950" description="EGF-like domain-containing protein" evidence="4">
    <location>
        <begin position="19"/>
        <end position="1074"/>
    </location>
</feature>
<dbReference type="PANTHER" id="PTHR48010:SF5">
    <property type="entry name" value="PROTEIN TOO MANY MOUTHS"/>
    <property type="match status" value="1"/>
</dbReference>
<dbReference type="PROSITE" id="PS51450">
    <property type="entry name" value="LRR"/>
    <property type="match status" value="1"/>
</dbReference>
<dbReference type="Gene3D" id="3.80.10.10">
    <property type="entry name" value="Ribonuclease Inhibitor"/>
    <property type="match status" value="4"/>
</dbReference>
<keyword evidence="3" id="KW-0812">Transmembrane</keyword>
<dbReference type="InterPro" id="IPR001611">
    <property type="entry name" value="Leu-rich_rpt"/>
</dbReference>
<keyword evidence="1" id="KW-0433">Leucine-rich repeat</keyword>
<dbReference type="STRING" id="1169540.A0A0G4FR49"/>
<protein>
    <recommendedName>
        <fullName evidence="5">EGF-like domain-containing protein</fullName>
    </recommendedName>
</protein>
<dbReference type="Proteomes" id="UP000041254">
    <property type="component" value="Unassembled WGS sequence"/>
</dbReference>
<evidence type="ECO:0000256" key="2">
    <source>
        <dbReference type="ARBA" id="ARBA00022737"/>
    </source>
</evidence>
<dbReference type="InParanoid" id="A0A0G4FR49"/>